<feature type="repeat" description="WD" evidence="3">
    <location>
        <begin position="809"/>
        <end position="852"/>
    </location>
</feature>
<name>A0ABQ4JL77_9ACTN</name>
<feature type="repeat" description="WD" evidence="3">
    <location>
        <begin position="992"/>
        <end position="1035"/>
    </location>
</feature>
<keyword evidence="7" id="KW-1185">Reference proteome</keyword>
<feature type="repeat" description="WD" evidence="3">
    <location>
        <begin position="947"/>
        <end position="990"/>
    </location>
</feature>
<dbReference type="SUPFAM" id="SSF52540">
    <property type="entry name" value="P-loop containing nucleoside triphosphate hydrolases"/>
    <property type="match status" value="1"/>
</dbReference>
<evidence type="ECO:0000313" key="6">
    <source>
        <dbReference type="EMBL" id="GIJ30224.1"/>
    </source>
</evidence>
<dbReference type="InterPro" id="IPR011047">
    <property type="entry name" value="Quinoprotein_ADH-like_sf"/>
</dbReference>
<feature type="repeat" description="WD" evidence="3">
    <location>
        <begin position="902"/>
        <end position="938"/>
    </location>
</feature>
<evidence type="ECO:0008006" key="8">
    <source>
        <dbReference type="Google" id="ProtNLM"/>
    </source>
</evidence>
<feature type="repeat" description="WD" evidence="3">
    <location>
        <begin position="1168"/>
        <end position="1202"/>
    </location>
</feature>
<dbReference type="EMBL" id="BOPC01000101">
    <property type="protein sequence ID" value="GIJ30224.1"/>
    <property type="molecule type" value="Genomic_DNA"/>
</dbReference>
<gene>
    <name evidence="6" type="ORF">Vqi01_53860</name>
</gene>
<dbReference type="Gene3D" id="2.130.10.10">
    <property type="entry name" value="YVTN repeat-like/Quinoprotein amine dehydrogenase"/>
    <property type="match status" value="5"/>
</dbReference>
<dbReference type="InterPro" id="IPR027417">
    <property type="entry name" value="P-loop_NTPase"/>
</dbReference>
<evidence type="ECO:0000256" key="3">
    <source>
        <dbReference type="PROSITE-ProRule" id="PRU00221"/>
    </source>
</evidence>
<dbReference type="CDD" id="cd00200">
    <property type="entry name" value="WD40"/>
    <property type="match status" value="1"/>
</dbReference>
<feature type="domain" description="Novel STAND NTPase 1" evidence="5">
    <location>
        <begin position="298"/>
        <end position="435"/>
    </location>
</feature>
<protein>
    <recommendedName>
        <fullName evidence="8">Peptidase C14 caspase domain-containing protein</fullName>
    </recommendedName>
</protein>
<proteinExistence type="predicted"/>
<feature type="repeat" description="WD" evidence="3">
    <location>
        <begin position="1570"/>
        <end position="1604"/>
    </location>
</feature>
<dbReference type="InterPro" id="IPR015943">
    <property type="entry name" value="WD40/YVTN_repeat-like_dom_sf"/>
</dbReference>
<dbReference type="InterPro" id="IPR019775">
    <property type="entry name" value="WD40_repeat_CS"/>
</dbReference>
<dbReference type="PANTHER" id="PTHR22847">
    <property type="entry name" value="WD40 REPEAT PROTEIN"/>
    <property type="match status" value="1"/>
</dbReference>
<feature type="repeat" description="WD" evidence="3">
    <location>
        <begin position="1037"/>
        <end position="1080"/>
    </location>
</feature>
<dbReference type="InterPro" id="IPR020472">
    <property type="entry name" value="WD40_PAC1"/>
</dbReference>
<dbReference type="PROSITE" id="PS50082">
    <property type="entry name" value="WD_REPEATS_2"/>
    <property type="match status" value="11"/>
</dbReference>
<keyword evidence="1 3" id="KW-0853">WD repeat</keyword>
<feature type="repeat" description="WD" evidence="3">
    <location>
        <begin position="1613"/>
        <end position="1656"/>
    </location>
</feature>
<reference evidence="6 7" key="1">
    <citation type="submission" date="2021-01" db="EMBL/GenBank/DDBJ databases">
        <title>Whole genome shotgun sequence of Verrucosispora qiuiae NBRC 106684.</title>
        <authorList>
            <person name="Komaki H."/>
            <person name="Tamura T."/>
        </authorList>
    </citation>
    <scope>NUCLEOTIDE SEQUENCE [LARGE SCALE GENOMIC DNA]</scope>
    <source>
        <strain evidence="6 7">NBRC 106684</strain>
    </source>
</reference>
<feature type="domain" description="Peptidase C14 caspase" evidence="4">
    <location>
        <begin position="25"/>
        <end position="160"/>
    </location>
</feature>
<evidence type="ECO:0000313" key="7">
    <source>
        <dbReference type="Proteomes" id="UP000653076"/>
    </source>
</evidence>
<evidence type="ECO:0000259" key="4">
    <source>
        <dbReference type="Pfam" id="PF00656"/>
    </source>
</evidence>
<dbReference type="SUPFAM" id="SSF50978">
    <property type="entry name" value="WD40 repeat-like"/>
    <property type="match status" value="3"/>
</dbReference>
<feature type="repeat" description="WD" evidence="3">
    <location>
        <begin position="1213"/>
        <end position="1248"/>
    </location>
</feature>
<dbReference type="InterPro" id="IPR036322">
    <property type="entry name" value="WD40_repeat_dom_sf"/>
</dbReference>
<evidence type="ECO:0000259" key="5">
    <source>
        <dbReference type="Pfam" id="PF20703"/>
    </source>
</evidence>
<keyword evidence="2" id="KW-0677">Repeat</keyword>
<dbReference type="InterPro" id="IPR011600">
    <property type="entry name" value="Pept_C14_caspase"/>
</dbReference>
<dbReference type="SUPFAM" id="SSF52129">
    <property type="entry name" value="Caspase-like"/>
    <property type="match status" value="1"/>
</dbReference>
<dbReference type="Pfam" id="PF20703">
    <property type="entry name" value="nSTAND1"/>
    <property type="match status" value="1"/>
</dbReference>
<evidence type="ECO:0000256" key="1">
    <source>
        <dbReference type="ARBA" id="ARBA00022574"/>
    </source>
</evidence>
<feature type="repeat" description="WD" evidence="3">
    <location>
        <begin position="1123"/>
        <end position="1166"/>
    </location>
</feature>
<dbReference type="SMART" id="SM00320">
    <property type="entry name" value="WD40"/>
    <property type="match status" value="15"/>
</dbReference>
<dbReference type="Proteomes" id="UP000653076">
    <property type="component" value="Unassembled WGS sequence"/>
</dbReference>
<accession>A0ABQ4JL77</accession>
<dbReference type="PROSITE" id="PS50294">
    <property type="entry name" value="WD_REPEATS_REGION"/>
    <property type="match status" value="8"/>
</dbReference>
<dbReference type="InterPro" id="IPR001680">
    <property type="entry name" value="WD40_rpt"/>
</dbReference>
<dbReference type="PANTHER" id="PTHR22847:SF637">
    <property type="entry name" value="WD REPEAT DOMAIN 5B"/>
    <property type="match status" value="1"/>
</dbReference>
<dbReference type="PROSITE" id="PS00678">
    <property type="entry name" value="WD_REPEATS_1"/>
    <property type="match status" value="6"/>
</dbReference>
<organism evidence="6 7">
    <name type="scientific">Micromonospora qiuiae</name>
    <dbReference type="NCBI Taxonomy" id="502268"/>
    <lineage>
        <taxon>Bacteria</taxon>
        <taxon>Bacillati</taxon>
        <taxon>Actinomycetota</taxon>
        <taxon>Actinomycetes</taxon>
        <taxon>Micromonosporales</taxon>
        <taxon>Micromonosporaceae</taxon>
        <taxon>Micromonospora</taxon>
    </lineage>
</organism>
<dbReference type="PRINTS" id="PR00320">
    <property type="entry name" value="GPROTEINBRPT"/>
</dbReference>
<evidence type="ECO:0000256" key="2">
    <source>
        <dbReference type="ARBA" id="ARBA00022737"/>
    </source>
</evidence>
<dbReference type="InterPro" id="IPR049052">
    <property type="entry name" value="nSTAND1"/>
</dbReference>
<dbReference type="Pfam" id="PF00656">
    <property type="entry name" value="Peptidase_C14"/>
    <property type="match status" value="1"/>
</dbReference>
<dbReference type="InterPro" id="IPR029030">
    <property type="entry name" value="Caspase-like_dom_sf"/>
</dbReference>
<feature type="repeat" description="WD" evidence="3">
    <location>
        <begin position="1082"/>
        <end position="1117"/>
    </location>
</feature>
<comment type="caution">
    <text evidence="6">The sequence shown here is derived from an EMBL/GenBank/DDBJ whole genome shotgun (WGS) entry which is preliminary data.</text>
</comment>
<dbReference type="SUPFAM" id="SSF50998">
    <property type="entry name" value="Quinoprotein alcohol dehydrogenase-like"/>
    <property type="match status" value="1"/>
</dbReference>
<dbReference type="Gene3D" id="3.40.50.1460">
    <property type="match status" value="1"/>
</dbReference>
<dbReference type="Pfam" id="PF00400">
    <property type="entry name" value="WD40"/>
    <property type="match status" value="10"/>
</dbReference>
<sequence length="1734" mass="185491">MLSGIRASREVTALSEYDRAAPARRHLITIGAARYRNLPDSAYLPQVEADVATVASLFERFGYRRALAGLGEYATAEHVRRVMSHWCQDAGIGADDVVAVYYAGHGLVDDRHYLLCWDSTETDLAASALPTEDLVRILTRTGLRNLLLILDTCYGGAGSADAARVALQTLSRRLTGDAAIAGMWFLSSARSRDEAGDGTMVAALPAAVEAVTGRTGQRQEFLDLHDLVAELNAAFRQGGSPQRAELTSGLSTGVAPFLPNLGYRADLPPQGTDLEMQRLAAKRDLVEHFGPRSRGVDFESEQGTYFSGRDAALAQLVTWLTTPGGDGKGRVVTGKPGCGKSSVLSRVVALSDRDYRSGLDVEDIAPNTVVPVGIVDVAVHARHKRQEELVARIAAGLEVTADGAGELLRAISRRAQAGVKTVIVVDALDEAGSGTATDTGGRGEPRRIARELLRPLSEIHGVHLLVGSRRELVRSLGPAMRPIDLDDPDLLGPSDISRYVVKMLTAPDEPDLPTPYRDRPDLAETVARAVGDRAAGVYLVARMTARSLRLAAEPVDVTVPGWASRLPSEIGEAFDDYLSRFGPDEIKVRRLLIPLAFAEGQGLPRGLWPTLATALSGRECTEEDVDWLLMAAGAYIAEVVEHNRSVYRLYHQTLAEHLRQDPRRRAVQAQQRIVAALLAEVPGHGSDRPSWFETHPYLRLNLPTHAAAAERIDELAHDPGFLLAVDQSALLSALTLVHTGTARRIRTAYEQVAHRINRGDLAQRAAYLQLSARRCEADGLAHDIDRLGLALPWSTRWAEWSRTGAHRRLLGHEGYVLAVAVGELDGRPVAVSGDDRGSVRVWDLTINQQIGAPLAGGPEGTDGVTAIALVEVDDYTLALLGTEDGAIRICDLSTGQEVQAPLRGHTNGVTSIAVGELDHGPVALTGSRDGSARLWDLRGWCQLGGPITGHHGGVQAVALAELPNQAVAITGGADGQVRIWDTSTGQQVGDPLSGHIQSIQTLALGQVDDRTVLLTGSRDETILLWDLVTRRQLGEPAPAHRSGVRTVAIDTSGERPIAISGGNDNLVRVWDLHSRQQLDQPLTGHTDRVRAAAFGVINGWPVAVTGSNDRTVRVWDLAADRPHGGHVKAIDAFALDADGKLPYLITGSLDDSARIWSLHSRTELGAPLTGHVDGVSAVVLAAGPDGPMLATGDGNGTIRIWEGDPPQVPRVPLVGHTNRVSTLRIVHTGARHLLLSGSVDGTVRCWDLVTHAAIGPALTGHNDDVDILAAGIVDHRYVIMAGSAEGRISIWELETRQPLLLRSPKDRNSRTLALTCLAGRPVALRQLPDNSVVGWDLLRDQPVTPALVGHTGVVRRAAAETVDNRPIALTVSVDGSARVWDLRDGIACTPPLRAAYLWLAALGHLDGRPIAATGDQTSVRLWDIASGTQIGDPLVDYEPQVDTLAVATTGDTPRLIVANDDTLRVHDLTPEPAVTSRIPLGQRIISLTTATDADGAVLLLAGCIDHTIRILDLDQRQELGQLFDPSPEPFGGPAALAVTHRAGRTILISGSEVETPRVWDLTTRSMVAELTGHTAAILSVAISDDASLAVTGSRDATARLWRLDDFVQHGAALTGHDGGARAVAFARSGDQFVVVTGDDEGMLRCWDVQTQRQVAHPLTRHALGITCLTTGSVGATDLLGISSADGTVRIWLLPEQTLLTELNLETYISEIALTPDGLLCVGTNSGLATFTLRI</sequence>